<dbReference type="EMBL" id="CP120997">
    <property type="protein sequence ID" value="WLQ37222.1"/>
    <property type="molecule type" value="Genomic_DNA"/>
</dbReference>
<evidence type="ECO:0000313" key="2">
    <source>
        <dbReference type="Proteomes" id="UP001239522"/>
    </source>
</evidence>
<accession>A0ABY9HRN9</accession>
<proteinExistence type="predicted"/>
<organism evidence="1 2">
    <name type="scientific">Streptomyces castrisilvae</name>
    <dbReference type="NCBI Taxonomy" id="3033811"/>
    <lineage>
        <taxon>Bacteria</taxon>
        <taxon>Bacillati</taxon>
        <taxon>Actinomycetota</taxon>
        <taxon>Actinomycetes</taxon>
        <taxon>Kitasatosporales</taxon>
        <taxon>Streptomycetaceae</taxon>
        <taxon>Streptomyces</taxon>
    </lineage>
</organism>
<keyword evidence="2" id="KW-1185">Reference proteome</keyword>
<sequence length="92" mass="9292">MTATAQLLGGLLAELREVTDSGDALDSAIVAAVEGAQMIAVAAEAVREGSGEGAPLELAREALGAMRASVVAATVSVRTLEDRRRMQGVGSP</sequence>
<reference evidence="1 2" key="1">
    <citation type="submission" date="2023-03" db="EMBL/GenBank/DDBJ databases">
        <title>Isolation and description of six Streptomyces strains from soil environments, able to metabolize different microbial glucans.</title>
        <authorList>
            <person name="Widen T."/>
            <person name="Larsbrink J."/>
        </authorList>
    </citation>
    <scope>NUCLEOTIDE SEQUENCE [LARGE SCALE GENOMIC DNA]</scope>
    <source>
        <strain evidence="1 2">Mut1</strain>
    </source>
</reference>
<dbReference type="RefSeq" id="WP_018554392.1">
    <property type="nucleotide sequence ID" value="NZ_CP120997.1"/>
</dbReference>
<gene>
    <name evidence="1" type="ORF">P8A18_28960</name>
</gene>
<protein>
    <submittedName>
        <fullName evidence="1">Uncharacterized protein</fullName>
    </submittedName>
</protein>
<name>A0ABY9HRN9_9ACTN</name>
<dbReference type="Proteomes" id="UP001239522">
    <property type="component" value="Chromosome"/>
</dbReference>
<evidence type="ECO:0000313" key="1">
    <source>
        <dbReference type="EMBL" id="WLQ37222.1"/>
    </source>
</evidence>